<dbReference type="PANTHER" id="PTHR23331">
    <property type="entry name" value="CXYORF1"/>
    <property type="match status" value="1"/>
</dbReference>
<dbReference type="GO" id="GO:0005769">
    <property type="term" value="C:early endosome"/>
    <property type="evidence" value="ECO:0007669"/>
    <property type="project" value="InterPro"/>
</dbReference>
<dbReference type="GO" id="GO:0043014">
    <property type="term" value="F:alpha-tubulin binding"/>
    <property type="evidence" value="ECO:0007669"/>
    <property type="project" value="InterPro"/>
</dbReference>
<feature type="compositionally biased region" description="Pro residues" evidence="3">
    <location>
        <begin position="286"/>
        <end position="311"/>
    </location>
</feature>
<keyword evidence="6" id="KW-1185">Reference proteome</keyword>
<dbReference type="PANTHER" id="PTHR23331:SF1">
    <property type="entry name" value="WASH COMPLEX SUBUNIT 1"/>
    <property type="match status" value="1"/>
</dbReference>
<dbReference type="GO" id="GO:0003779">
    <property type="term" value="F:actin binding"/>
    <property type="evidence" value="ECO:0007669"/>
    <property type="project" value="UniProtKB-KW"/>
</dbReference>
<dbReference type="GO" id="GO:0032456">
    <property type="term" value="P:endocytic recycling"/>
    <property type="evidence" value="ECO:0007669"/>
    <property type="project" value="TreeGrafter"/>
</dbReference>
<feature type="region of interest" description="Disordered" evidence="3">
    <location>
        <begin position="260"/>
        <end position="346"/>
    </location>
</feature>
<organism evidence="5 6">
    <name type="scientific">Clytia hemisphaerica</name>
    <dbReference type="NCBI Taxonomy" id="252671"/>
    <lineage>
        <taxon>Eukaryota</taxon>
        <taxon>Metazoa</taxon>
        <taxon>Cnidaria</taxon>
        <taxon>Hydrozoa</taxon>
        <taxon>Hydroidolina</taxon>
        <taxon>Leptothecata</taxon>
        <taxon>Obeliida</taxon>
        <taxon>Clytiidae</taxon>
        <taxon>Clytia</taxon>
    </lineage>
</organism>
<dbReference type="AlphaFoldDB" id="A0A7M5V8W8"/>
<dbReference type="InterPro" id="IPR021854">
    <property type="entry name" value="WASH1_WAHD"/>
</dbReference>
<feature type="domain" description="WASH1 WAHD" evidence="4">
    <location>
        <begin position="1"/>
        <end position="278"/>
    </location>
</feature>
<dbReference type="GO" id="GO:0005829">
    <property type="term" value="C:cytosol"/>
    <property type="evidence" value="ECO:0007669"/>
    <property type="project" value="GOC"/>
</dbReference>
<sequence>MQPYDVPIISHDLRQEEFVLQIADTLEYLENVTEDIFNRITTRVTECQQRLDMVNKRTDSAQAKINALKGSKKAIRVFSSSKYPAEEVSEVYKSIFDIENNLKEIQRSQLEISSKHKSADTNSIKDKLQFYSVNIKQNKKEDGEKKGEGLGKLPKTIDTVSSLLLFNTAENPYKKYVIMDPLAGAVTKTRANMEEEEEDIGAAPTTITNREELERGTADNYFYMPGLGNVPEIDVPNDLPDLPGVVDDIAFSGDSGMSIAPSLPMNIPDLPTIGEDVPSLPDPSSTAPPPPPPPGGDSSAPPPPPPPPPAAGAPTTTTSTASTPTTDRDSHASTSSPTTNARRRRW</sequence>
<name>A0A7M5V8W8_9CNID</name>
<dbReference type="EnsemblMetazoa" id="CLYHEMT011824.1">
    <property type="protein sequence ID" value="CLYHEMP011824.1"/>
    <property type="gene ID" value="CLYHEMG011824"/>
</dbReference>
<dbReference type="Proteomes" id="UP000594262">
    <property type="component" value="Unplaced"/>
</dbReference>
<dbReference type="GO" id="GO:0042147">
    <property type="term" value="P:retrograde transport, endosome to Golgi"/>
    <property type="evidence" value="ECO:0007669"/>
    <property type="project" value="TreeGrafter"/>
</dbReference>
<dbReference type="GO" id="GO:0034314">
    <property type="term" value="P:Arp2/3 complex-mediated actin nucleation"/>
    <property type="evidence" value="ECO:0007669"/>
    <property type="project" value="InterPro"/>
</dbReference>
<dbReference type="InterPro" id="IPR028290">
    <property type="entry name" value="WASH1"/>
</dbReference>
<keyword evidence="2" id="KW-0009">Actin-binding</keyword>
<dbReference type="GO" id="GO:0071203">
    <property type="term" value="C:WASH complex"/>
    <property type="evidence" value="ECO:0007669"/>
    <property type="project" value="InterPro"/>
</dbReference>
<comment type="similarity">
    <text evidence="1">Belongs to the WASH1 family.</text>
</comment>
<evidence type="ECO:0000259" key="4">
    <source>
        <dbReference type="Pfam" id="PF11945"/>
    </source>
</evidence>
<evidence type="ECO:0000256" key="2">
    <source>
        <dbReference type="ARBA" id="ARBA00023203"/>
    </source>
</evidence>
<dbReference type="GO" id="GO:0043015">
    <property type="term" value="F:gamma-tubulin binding"/>
    <property type="evidence" value="ECO:0007669"/>
    <property type="project" value="TreeGrafter"/>
</dbReference>
<dbReference type="OrthoDB" id="307871at2759"/>
<protein>
    <recommendedName>
        <fullName evidence="4">WASH1 WAHD domain-containing protein</fullName>
    </recommendedName>
</protein>
<evidence type="ECO:0000256" key="1">
    <source>
        <dbReference type="ARBA" id="ARBA00005602"/>
    </source>
</evidence>
<dbReference type="GO" id="GO:0055037">
    <property type="term" value="C:recycling endosome"/>
    <property type="evidence" value="ECO:0007669"/>
    <property type="project" value="TreeGrafter"/>
</dbReference>
<proteinExistence type="inferred from homology"/>
<accession>A0A7M5V8W8</accession>
<dbReference type="GO" id="GO:0006887">
    <property type="term" value="P:exocytosis"/>
    <property type="evidence" value="ECO:0007669"/>
    <property type="project" value="TreeGrafter"/>
</dbReference>
<feature type="compositionally biased region" description="Low complexity" evidence="3">
    <location>
        <begin position="312"/>
        <end position="325"/>
    </location>
</feature>
<reference evidence="5" key="1">
    <citation type="submission" date="2021-01" db="UniProtKB">
        <authorList>
            <consortium name="EnsemblMetazoa"/>
        </authorList>
    </citation>
    <scope>IDENTIFICATION</scope>
</reference>
<evidence type="ECO:0000256" key="3">
    <source>
        <dbReference type="SAM" id="MobiDB-lite"/>
    </source>
</evidence>
<evidence type="ECO:0000313" key="5">
    <source>
        <dbReference type="EnsemblMetazoa" id="CLYHEMP011824.1"/>
    </source>
</evidence>
<dbReference type="Pfam" id="PF11945">
    <property type="entry name" value="WASH_WAHD"/>
    <property type="match status" value="1"/>
</dbReference>
<evidence type="ECO:0000313" key="6">
    <source>
        <dbReference type="Proteomes" id="UP000594262"/>
    </source>
</evidence>